<feature type="transmembrane region" description="Helical" evidence="1">
    <location>
        <begin position="21"/>
        <end position="40"/>
    </location>
</feature>
<feature type="transmembrane region" description="Helical" evidence="1">
    <location>
        <begin position="193"/>
        <end position="210"/>
    </location>
</feature>
<proteinExistence type="predicted"/>
<dbReference type="RefSeq" id="WP_066825154.1">
    <property type="nucleotide sequence ID" value="NZ_LTBA01000017.1"/>
</dbReference>
<keyword evidence="1" id="KW-0812">Transmembrane</keyword>
<feature type="transmembrane region" description="Helical" evidence="1">
    <location>
        <begin position="156"/>
        <end position="173"/>
    </location>
</feature>
<name>A0A151B3A4_9CLOT</name>
<reference evidence="2 3" key="1">
    <citation type="submission" date="2016-02" db="EMBL/GenBank/DDBJ databases">
        <title>Genome sequence of Clostridium tepidiprofundi DSM 19306.</title>
        <authorList>
            <person name="Poehlein A."/>
            <person name="Daniel R."/>
        </authorList>
    </citation>
    <scope>NUCLEOTIDE SEQUENCE [LARGE SCALE GENOMIC DNA]</scope>
    <source>
        <strain evidence="2 3">DSM 19306</strain>
    </source>
</reference>
<evidence type="ECO:0000313" key="2">
    <source>
        <dbReference type="EMBL" id="KYH34391.1"/>
    </source>
</evidence>
<dbReference type="AlphaFoldDB" id="A0A151B3A4"/>
<keyword evidence="1" id="KW-1133">Transmembrane helix</keyword>
<dbReference type="Pfam" id="PF13803">
    <property type="entry name" value="DUF4184"/>
    <property type="match status" value="1"/>
</dbReference>
<dbReference type="OrthoDB" id="8481923at2"/>
<dbReference type="Proteomes" id="UP000075531">
    <property type="component" value="Unassembled WGS sequence"/>
</dbReference>
<comment type="caution">
    <text evidence="2">The sequence shown here is derived from an EMBL/GenBank/DDBJ whole genome shotgun (WGS) entry which is preliminary data.</text>
</comment>
<evidence type="ECO:0008006" key="4">
    <source>
        <dbReference type="Google" id="ProtNLM"/>
    </source>
</evidence>
<feature type="transmembrane region" description="Helical" evidence="1">
    <location>
        <begin position="106"/>
        <end position="123"/>
    </location>
</feature>
<accession>A0A151B3A4</accession>
<keyword evidence="1" id="KW-0472">Membrane</keyword>
<gene>
    <name evidence="2" type="ORF">CLTEP_16240</name>
</gene>
<evidence type="ECO:0000256" key="1">
    <source>
        <dbReference type="SAM" id="Phobius"/>
    </source>
</evidence>
<dbReference type="PATRIC" id="fig|1121338.3.peg.1670"/>
<dbReference type="EMBL" id="LTBA01000017">
    <property type="protein sequence ID" value="KYH34391.1"/>
    <property type="molecule type" value="Genomic_DNA"/>
</dbReference>
<sequence length="250" mass="28827">MPFTLSHPAAIIPIKKKWSRYFSLTALILGSMAPDFEYFLRFRPMGIVGHTFWGFLYLNLPLCLLLAYLFHYVIKKPLVMCLPHPMDNWYRYLIEKRWEIKSLKEFLIFVYSALLGMFTHVFWDGFTHSTGMFVRIIPSLSNNINFYRYSIPVYKLLQHGSTLLGLIVILIFLFKIRNRNVMYSNKMPSSIKIIYFAVIFLMLISLVLYKMNGIEGVSKGNIGIFVVTVVDGLFIGIMTASAIVCSATGK</sequence>
<keyword evidence="3" id="KW-1185">Reference proteome</keyword>
<evidence type="ECO:0000313" key="3">
    <source>
        <dbReference type="Proteomes" id="UP000075531"/>
    </source>
</evidence>
<dbReference type="STRING" id="1121338.CLTEP_16240"/>
<feature type="transmembrane region" description="Helical" evidence="1">
    <location>
        <begin position="52"/>
        <end position="74"/>
    </location>
</feature>
<organism evidence="2 3">
    <name type="scientific">Clostridium tepidiprofundi DSM 19306</name>
    <dbReference type="NCBI Taxonomy" id="1121338"/>
    <lineage>
        <taxon>Bacteria</taxon>
        <taxon>Bacillati</taxon>
        <taxon>Bacillota</taxon>
        <taxon>Clostridia</taxon>
        <taxon>Eubacteriales</taxon>
        <taxon>Clostridiaceae</taxon>
        <taxon>Clostridium</taxon>
    </lineage>
</organism>
<dbReference type="InterPro" id="IPR025238">
    <property type="entry name" value="DUF4184"/>
</dbReference>
<protein>
    <recommendedName>
        <fullName evidence="4">DUF4184 family protein</fullName>
    </recommendedName>
</protein>
<feature type="transmembrane region" description="Helical" evidence="1">
    <location>
        <begin position="222"/>
        <end position="245"/>
    </location>
</feature>